<comment type="caution">
    <text evidence="4">The sequence shown here is derived from an EMBL/GenBank/DDBJ whole genome shotgun (WGS) entry which is preliminary data.</text>
</comment>
<reference evidence="4 5" key="1">
    <citation type="journal article" date="2016" name="PLoS Pathog.">
        <title>Biosynthesis of antibiotic leucinostatins in bio-control fungus Purpureocillium lilacinum and their inhibition on phytophthora revealed by genome mining.</title>
        <authorList>
            <person name="Wang G."/>
            <person name="Liu Z."/>
            <person name="Lin R."/>
            <person name="Li E."/>
            <person name="Mao Z."/>
            <person name="Ling J."/>
            <person name="Yang Y."/>
            <person name="Yin W.B."/>
            <person name="Xie B."/>
        </authorList>
    </citation>
    <scope>NUCLEOTIDE SEQUENCE [LARGE SCALE GENOMIC DNA]</scope>
    <source>
        <strain evidence="4">170</strain>
    </source>
</reference>
<organism evidence="4 5">
    <name type="scientific">Pochonia chlamydosporia 170</name>
    <dbReference type="NCBI Taxonomy" id="1380566"/>
    <lineage>
        <taxon>Eukaryota</taxon>
        <taxon>Fungi</taxon>
        <taxon>Dikarya</taxon>
        <taxon>Ascomycota</taxon>
        <taxon>Pezizomycotina</taxon>
        <taxon>Sordariomycetes</taxon>
        <taxon>Hypocreomycetidae</taxon>
        <taxon>Hypocreales</taxon>
        <taxon>Clavicipitaceae</taxon>
        <taxon>Pochonia</taxon>
    </lineage>
</organism>
<dbReference type="STRING" id="1380566.A0A179FH81"/>
<dbReference type="Gene3D" id="3.30.40.10">
    <property type="entry name" value="Zinc/RING finger domain, C3HC4 (zinc finger)"/>
    <property type="match status" value="1"/>
</dbReference>
<keyword evidence="1" id="KW-0862">Zinc</keyword>
<feature type="compositionally biased region" description="Polar residues" evidence="2">
    <location>
        <begin position="59"/>
        <end position="75"/>
    </location>
</feature>
<feature type="region of interest" description="Disordered" evidence="2">
    <location>
        <begin position="340"/>
        <end position="366"/>
    </location>
</feature>
<dbReference type="GeneID" id="28849179"/>
<sequence>MIRAKEVIAQLTQRYGRDYLERVLLRIGASTENKEPLLTTRPVDENEPTTPVDDANRTVRPQPTESTGQSHTSVPNRRCIFSSRSRTLRVRNPTERRSIGSQDTIAATASEQLVSGNDGGQSRQPSVGHFTFETSEAGSEDITPMNILDNAGSSISVASTLASSRDANFDSNGRPLRCCMCAKAFGDGEGQAKEQVVYLPCGHGMGHVCLLDWLSKPNSLPRCPMLPCISIRHKCEHITMPTTKSPVTRFGQDNEADTTILPWDYEFCASPKGIKLHQSIASTSAKLRKMEAKRARRGHAGQTSTVNPKLKIYRSILEQLEKKLDDAHKKWWAARWKEFGRKKQQSFWTRQRGNRGEESESRSTSA</sequence>
<accession>A0A179FH81</accession>
<keyword evidence="1" id="KW-0863">Zinc-finger</keyword>
<evidence type="ECO:0000256" key="1">
    <source>
        <dbReference type="PROSITE-ProRule" id="PRU00175"/>
    </source>
</evidence>
<dbReference type="SUPFAM" id="SSF57850">
    <property type="entry name" value="RING/U-box"/>
    <property type="match status" value="1"/>
</dbReference>
<keyword evidence="5" id="KW-1185">Reference proteome</keyword>
<dbReference type="Proteomes" id="UP000078397">
    <property type="component" value="Unassembled WGS sequence"/>
</dbReference>
<dbReference type="KEGG" id="pchm:VFPPC_06089"/>
<protein>
    <submittedName>
        <fullName evidence="4">Ring finger domain-containing protein</fullName>
    </submittedName>
</protein>
<dbReference type="PROSITE" id="PS50089">
    <property type="entry name" value="ZF_RING_2"/>
    <property type="match status" value="1"/>
</dbReference>
<dbReference type="AlphaFoldDB" id="A0A179FH81"/>
<name>A0A179FH81_METCM</name>
<dbReference type="OrthoDB" id="8062037at2759"/>
<dbReference type="InterPro" id="IPR013083">
    <property type="entry name" value="Znf_RING/FYVE/PHD"/>
</dbReference>
<evidence type="ECO:0000313" key="5">
    <source>
        <dbReference type="Proteomes" id="UP000078397"/>
    </source>
</evidence>
<gene>
    <name evidence="4" type="ORF">VFPPC_06089</name>
</gene>
<feature type="domain" description="RING-type" evidence="3">
    <location>
        <begin position="178"/>
        <end position="225"/>
    </location>
</feature>
<feature type="region of interest" description="Disordered" evidence="2">
    <location>
        <begin position="35"/>
        <end position="78"/>
    </location>
</feature>
<evidence type="ECO:0000256" key="2">
    <source>
        <dbReference type="SAM" id="MobiDB-lite"/>
    </source>
</evidence>
<evidence type="ECO:0000313" key="4">
    <source>
        <dbReference type="EMBL" id="OAQ64894.1"/>
    </source>
</evidence>
<dbReference type="RefSeq" id="XP_018142208.1">
    <property type="nucleotide sequence ID" value="XM_018285185.1"/>
</dbReference>
<dbReference type="EMBL" id="LSBJ02000005">
    <property type="protein sequence ID" value="OAQ64894.1"/>
    <property type="molecule type" value="Genomic_DNA"/>
</dbReference>
<dbReference type="GO" id="GO:0008270">
    <property type="term" value="F:zinc ion binding"/>
    <property type="evidence" value="ECO:0007669"/>
    <property type="project" value="UniProtKB-KW"/>
</dbReference>
<proteinExistence type="predicted"/>
<dbReference type="InterPro" id="IPR001841">
    <property type="entry name" value="Znf_RING"/>
</dbReference>
<keyword evidence="1" id="KW-0479">Metal-binding</keyword>
<evidence type="ECO:0000259" key="3">
    <source>
        <dbReference type="PROSITE" id="PS50089"/>
    </source>
</evidence>
<feature type="compositionally biased region" description="Basic and acidic residues" evidence="2">
    <location>
        <begin position="354"/>
        <end position="366"/>
    </location>
</feature>